<dbReference type="Proteomes" id="UP001164439">
    <property type="component" value="Chromosome"/>
</dbReference>
<evidence type="ECO:0000256" key="1">
    <source>
        <dbReference type="SAM" id="Phobius"/>
    </source>
</evidence>
<proteinExistence type="predicted"/>
<evidence type="ECO:0000313" key="2">
    <source>
        <dbReference type="EMBL" id="WAZ21985.1"/>
    </source>
</evidence>
<gene>
    <name evidence="2" type="ORF">STRCI_003197</name>
</gene>
<dbReference type="RefSeq" id="WP_269659621.1">
    <property type="nucleotide sequence ID" value="NZ_CP114413.1"/>
</dbReference>
<keyword evidence="1" id="KW-1133">Transmembrane helix</keyword>
<dbReference type="EMBL" id="CP114413">
    <property type="protein sequence ID" value="WAZ21985.1"/>
    <property type="molecule type" value="Genomic_DNA"/>
</dbReference>
<keyword evidence="1" id="KW-0472">Membrane</keyword>
<keyword evidence="3" id="KW-1185">Reference proteome</keyword>
<accession>A0ABY7KE72</accession>
<evidence type="ECO:0000313" key="3">
    <source>
        <dbReference type="Proteomes" id="UP001164439"/>
    </source>
</evidence>
<name>A0ABY7KE72_9ACTN</name>
<organism evidence="2 3">
    <name type="scientific">Streptomyces cinnabarinus</name>
    <dbReference type="NCBI Taxonomy" id="67287"/>
    <lineage>
        <taxon>Bacteria</taxon>
        <taxon>Bacillati</taxon>
        <taxon>Actinomycetota</taxon>
        <taxon>Actinomycetes</taxon>
        <taxon>Kitasatosporales</taxon>
        <taxon>Streptomycetaceae</taxon>
        <taxon>Streptomyces</taxon>
    </lineage>
</organism>
<reference evidence="2" key="1">
    <citation type="submission" date="2022-12" db="EMBL/GenBank/DDBJ databases">
        <authorList>
            <person name="Ruckert C."/>
            <person name="Busche T."/>
            <person name="Kalinowski J."/>
            <person name="Wittmann C."/>
        </authorList>
    </citation>
    <scope>NUCLEOTIDE SEQUENCE</scope>
    <source>
        <strain evidence="2">DSM 40467</strain>
    </source>
</reference>
<evidence type="ECO:0008006" key="4">
    <source>
        <dbReference type="Google" id="ProtNLM"/>
    </source>
</evidence>
<feature type="transmembrane region" description="Helical" evidence="1">
    <location>
        <begin position="120"/>
        <end position="140"/>
    </location>
</feature>
<protein>
    <recommendedName>
        <fullName evidence="4">DUF3592 domain-containing protein</fullName>
    </recommendedName>
</protein>
<sequence length="145" mass="16054">MDLIVLAPCAIIATALYAASRVLRHWLRLRRAWNSGMTAEGRCLRVYTTTYGGDNGRVHTTLHHVYEFMTKDGRTIRFEEEDGPGTTIEGDFVTVHYAGGASVVATALPPRHVRQTLSTFGLLAFLGMITVFSAGFLLSYRSMDI</sequence>
<keyword evidence="1" id="KW-0812">Transmembrane</keyword>